<sequence length="193" mass="22126">MPNNDDMEPIRAERQTVKFFDGLEVDGYRMPNGDFRVGLTSASLVLGYSENWLSRLLDRETGTSIKALRGLGFTEKTEKVVSESIKGDREADTVSLRDFNRLIVFAVSRRRKAALALQLSLTEVSLNDFFRDAFGEPPLSIEEKRRVFYETYASTISPEDWRRMDKQDILKLALPGDEPHLKDGLWNDWTSED</sequence>
<evidence type="ECO:0000313" key="1">
    <source>
        <dbReference type="EMBL" id="MFB2834108.1"/>
    </source>
</evidence>
<proteinExistence type="predicted"/>
<keyword evidence="2" id="KW-1185">Reference proteome</keyword>
<evidence type="ECO:0000313" key="2">
    <source>
        <dbReference type="Proteomes" id="UP001576780"/>
    </source>
</evidence>
<protein>
    <submittedName>
        <fullName evidence="1">Uncharacterized protein</fullName>
    </submittedName>
</protein>
<dbReference type="RefSeq" id="WP_413276554.1">
    <property type="nucleotide sequence ID" value="NZ_JBHFNT010000052.1"/>
</dbReference>
<organism evidence="1 2">
    <name type="scientific">Floridaenema evergladense BLCC-F167</name>
    <dbReference type="NCBI Taxonomy" id="3153639"/>
    <lineage>
        <taxon>Bacteria</taxon>
        <taxon>Bacillati</taxon>
        <taxon>Cyanobacteriota</taxon>
        <taxon>Cyanophyceae</taxon>
        <taxon>Oscillatoriophycideae</taxon>
        <taxon>Aerosakkonematales</taxon>
        <taxon>Aerosakkonemataceae</taxon>
        <taxon>Floridanema</taxon>
        <taxon>Floridanema evergladense</taxon>
    </lineage>
</organism>
<dbReference type="EMBL" id="JBHFNT010000052">
    <property type="protein sequence ID" value="MFB2834108.1"/>
    <property type="molecule type" value="Genomic_DNA"/>
</dbReference>
<name>A0ABV4WHF9_9CYAN</name>
<accession>A0ABV4WHF9</accession>
<comment type="caution">
    <text evidence="1">The sequence shown here is derived from an EMBL/GenBank/DDBJ whole genome shotgun (WGS) entry which is preliminary data.</text>
</comment>
<dbReference type="Proteomes" id="UP001576780">
    <property type="component" value="Unassembled WGS sequence"/>
</dbReference>
<gene>
    <name evidence="1" type="ORF">ACE1CA_06200</name>
</gene>
<reference evidence="1 2" key="1">
    <citation type="submission" date="2024-09" db="EMBL/GenBank/DDBJ databases">
        <title>Floridaenema gen nov. (Aerosakkonemataceae, Aerosakkonematales ord. nov., Cyanobacteria) from benthic tropical and subtropical fresh waters, with the description of four new species.</title>
        <authorList>
            <person name="Moretto J.A."/>
            <person name="Berthold D.E."/>
            <person name="Lefler F.W."/>
            <person name="Huang I.-S."/>
            <person name="Laughinghouse H. IV."/>
        </authorList>
    </citation>
    <scope>NUCLEOTIDE SEQUENCE [LARGE SCALE GENOMIC DNA]</scope>
    <source>
        <strain evidence="1 2">BLCC-F167</strain>
    </source>
</reference>